<dbReference type="Gene3D" id="6.10.340.10">
    <property type="match status" value="1"/>
</dbReference>
<evidence type="ECO:0000256" key="7">
    <source>
        <dbReference type="ARBA" id="ARBA00022777"/>
    </source>
</evidence>
<keyword evidence="4" id="KW-0808">Transferase</keyword>
<reference evidence="14 15" key="1">
    <citation type="submission" date="2017-06" db="EMBL/GenBank/DDBJ databases">
        <title>Complete genome sequence of Paenibacillus donghaensis KCTC 13049T isolated from East Sea sediment, South Korea.</title>
        <authorList>
            <person name="Jung B.K."/>
            <person name="Hong S.-J."/>
            <person name="Shin J.-H."/>
        </authorList>
    </citation>
    <scope>NUCLEOTIDE SEQUENCE [LARGE SCALE GENOMIC DNA]</scope>
    <source>
        <strain evidence="14 15">KCTC 13049</strain>
    </source>
</reference>
<evidence type="ECO:0000256" key="1">
    <source>
        <dbReference type="ARBA" id="ARBA00004651"/>
    </source>
</evidence>
<feature type="transmembrane region" description="Helical" evidence="12">
    <location>
        <begin position="12"/>
        <end position="33"/>
    </location>
</feature>
<keyword evidence="2" id="KW-1003">Cell membrane</keyword>
<sequence length="619" mass="71210">MYWWGRRSLQSRLLAAYIFIVLGPCLMVSVYSYQAINNTYMRDAIAKNSYVLDMEKQHIFNQVEAMERAVQMAYEDKEVVDYLTNASEPELEKLVEFNTGTLVNMARIQYNNPNIEHLRLYSKSTKLHEISPIVFREERVAGEPWFQKAMKLEGRQSWSYLSNDPDLMQRFIGQTSRPTPKVSLLREMNRPTGNHIGMFQVDMLLERFTPRTYAAAQDNQTQMFLVDEEQQIFTRRDPSFLKDNPRMAEAIQTRLQAYRETGEWNIHYTENGHSFLLLFTPLDRIHAYLLNVVSMEEIMKDISNTRNLIIGANVGFIVLLSVIAYVLNAFILKNLRLLTDTMKKVRRGEAYSGILIKGGGEVGELAHHFSKLMNTINTLVAQAVHKQALSKEAELRTLHNQIDAHFLYNTLENIKMKAEIEDQRAISDALTSLGGMMRYNFKWSGEYVKLRDEIRHIENYIEVMNIRFEHPVQLKLHIEAIYLELEVLKMSLQPIVENSVKHAWSTGDEEAENRMIRIEVSEADGEIVIAVHDNGTGLATEKLSALRTTLYAPEEQADDFSGSREGGRRAGGIGLRNVHQRLQLFYGEVYGLEIHSEAGSWTTVFMTLPKVLLTGDPER</sequence>
<evidence type="ECO:0000256" key="5">
    <source>
        <dbReference type="ARBA" id="ARBA00022692"/>
    </source>
</evidence>
<protein>
    <submittedName>
        <fullName evidence="14">Sensor histidine kinase</fullName>
    </submittedName>
</protein>
<name>A0A2Z2KNY9_9BACL</name>
<dbReference type="InterPro" id="IPR050640">
    <property type="entry name" value="Bact_2-comp_sensor_kinase"/>
</dbReference>
<dbReference type="GO" id="GO:0000155">
    <property type="term" value="F:phosphorelay sensor kinase activity"/>
    <property type="evidence" value="ECO:0007669"/>
    <property type="project" value="InterPro"/>
</dbReference>
<evidence type="ECO:0000259" key="13">
    <source>
        <dbReference type="PROSITE" id="PS50885"/>
    </source>
</evidence>
<dbReference type="InterPro" id="IPR010559">
    <property type="entry name" value="Sig_transdc_His_kin_internal"/>
</dbReference>
<keyword evidence="10" id="KW-0902">Two-component regulatory system</keyword>
<dbReference type="InterPro" id="IPR036890">
    <property type="entry name" value="HATPase_C_sf"/>
</dbReference>
<comment type="subcellular location">
    <subcellularLocation>
        <location evidence="1">Cell membrane</location>
        <topology evidence="1">Multi-pass membrane protein</topology>
    </subcellularLocation>
</comment>
<dbReference type="InterPro" id="IPR003594">
    <property type="entry name" value="HATPase_dom"/>
</dbReference>
<dbReference type="PROSITE" id="PS50885">
    <property type="entry name" value="HAMP"/>
    <property type="match status" value="1"/>
</dbReference>
<evidence type="ECO:0000256" key="2">
    <source>
        <dbReference type="ARBA" id="ARBA00022475"/>
    </source>
</evidence>
<keyword evidence="11 12" id="KW-0472">Membrane</keyword>
<evidence type="ECO:0000256" key="3">
    <source>
        <dbReference type="ARBA" id="ARBA00022553"/>
    </source>
</evidence>
<gene>
    <name evidence="14" type="ORF">B9T62_34355</name>
</gene>
<keyword evidence="8" id="KW-0067">ATP-binding</keyword>
<keyword evidence="6" id="KW-0547">Nucleotide-binding</keyword>
<keyword evidence="15" id="KW-1185">Reference proteome</keyword>
<feature type="domain" description="HAMP" evidence="13">
    <location>
        <begin position="329"/>
        <end position="381"/>
    </location>
</feature>
<dbReference type="Proteomes" id="UP000249890">
    <property type="component" value="Chromosome"/>
</dbReference>
<dbReference type="EMBL" id="CP021780">
    <property type="protein sequence ID" value="ASA25373.1"/>
    <property type="molecule type" value="Genomic_DNA"/>
</dbReference>
<dbReference type="GO" id="GO:0005886">
    <property type="term" value="C:plasma membrane"/>
    <property type="evidence" value="ECO:0007669"/>
    <property type="project" value="UniProtKB-SubCell"/>
</dbReference>
<evidence type="ECO:0000256" key="9">
    <source>
        <dbReference type="ARBA" id="ARBA00022989"/>
    </source>
</evidence>
<evidence type="ECO:0000256" key="10">
    <source>
        <dbReference type="ARBA" id="ARBA00023012"/>
    </source>
</evidence>
<keyword evidence="9 12" id="KW-1133">Transmembrane helix</keyword>
<dbReference type="SMART" id="SM00387">
    <property type="entry name" value="HATPase_c"/>
    <property type="match status" value="1"/>
</dbReference>
<proteinExistence type="predicted"/>
<evidence type="ECO:0000256" key="6">
    <source>
        <dbReference type="ARBA" id="ARBA00022741"/>
    </source>
</evidence>
<dbReference type="SUPFAM" id="SSF55874">
    <property type="entry name" value="ATPase domain of HSP90 chaperone/DNA topoisomerase II/histidine kinase"/>
    <property type="match status" value="1"/>
</dbReference>
<dbReference type="KEGG" id="pdh:B9T62_34355"/>
<dbReference type="OrthoDB" id="9776552at2"/>
<dbReference type="PANTHER" id="PTHR34220">
    <property type="entry name" value="SENSOR HISTIDINE KINASE YPDA"/>
    <property type="match status" value="1"/>
</dbReference>
<keyword evidence="5 12" id="KW-0812">Transmembrane</keyword>
<dbReference type="GO" id="GO:0005524">
    <property type="term" value="F:ATP binding"/>
    <property type="evidence" value="ECO:0007669"/>
    <property type="project" value="UniProtKB-KW"/>
</dbReference>
<keyword evidence="7 14" id="KW-0418">Kinase</keyword>
<evidence type="ECO:0000256" key="8">
    <source>
        <dbReference type="ARBA" id="ARBA00022840"/>
    </source>
</evidence>
<dbReference type="InterPro" id="IPR003660">
    <property type="entry name" value="HAMP_dom"/>
</dbReference>
<dbReference type="Gene3D" id="3.30.565.10">
    <property type="entry name" value="Histidine kinase-like ATPase, C-terminal domain"/>
    <property type="match status" value="1"/>
</dbReference>
<evidence type="ECO:0000256" key="12">
    <source>
        <dbReference type="SAM" id="Phobius"/>
    </source>
</evidence>
<keyword evidence="3" id="KW-0597">Phosphoprotein</keyword>
<accession>A0A2Z2KNY9</accession>
<evidence type="ECO:0000313" key="14">
    <source>
        <dbReference type="EMBL" id="ASA25373.1"/>
    </source>
</evidence>
<dbReference type="Pfam" id="PF02518">
    <property type="entry name" value="HATPase_c"/>
    <property type="match status" value="1"/>
</dbReference>
<dbReference type="Pfam" id="PF06580">
    <property type="entry name" value="His_kinase"/>
    <property type="match status" value="1"/>
</dbReference>
<evidence type="ECO:0000256" key="4">
    <source>
        <dbReference type="ARBA" id="ARBA00022679"/>
    </source>
</evidence>
<dbReference type="AlphaFoldDB" id="A0A2Z2KNY9"/>
<evidence type="ECO:0000256" key="11">
    <source>
        <dbReference type="ARBA" id="ARBA00023136"/>
    </source>
</evidence>
<evidence type="ECO:0000313" key="15">
    <source>
        <dbReference type="Proteomes" id="UP000249890"/>
    </source>
</evidence>
<dbReference type="PANTHER" id="PTHR34220:SF11">
    <property type="entry name" value="SENSOR PROTEIN KINASE HPTS"/>
    <property type="match status" value="1"/>
</dbReference>
<organism evidence="14 15">
    <name type="scientific">Paenibacillus donghaensis</name>
    <dbReference type="NCBI Taxonomy" id="414771"/>
    <lineage>
        <taxon>Bacteria</taxon>
        <taxon>Bacillati</taxon>
        <taxon>Bacillota</taxon>
        <taxon>Bacilli</taxon>
        <taxon>Bacillales</taxon>
        <taxon>Paenibacillaceae</taxon>
        <taxon>Paenibacillus</taxon>
    </lineage>
</organism>
<feature type="transmembrane region" description="Helical" evidence="12">
    <location>
        <begin position="308"/>
        <end position="332"/>
    </location>
</feature>